<name>A0A369BQL6_9GAMM</name>
<accession>A0A369BQL6</accession>
<dbReference type="GO" id="GO:0009117">
    <property type="term" value="P:nucleotide metabolic process"/>
    <property type="evidence" value="ECO:0007669"/>
    <property type="project" value="InterPro"/>
</dbReference>
<keyword evidence="2" id="KW-1185">Reference proteome</keyword>
<dbReference type="EMBL" id="QPJY01000017">
    <property type="protein sequence ID" value="RCX23920.1"/>
    <property type="molecule type" value="Genomic_DNA"/>
</dbReference>
<gene>
    <name evidence="1" type="ORF">DFQ59_11746</name>
</gene>
<reference evidence="1 2" key="1">
    <citation type="submission" date="2018-07" db="EMBL/GenBank/DDBJ databases">
        <title>Genomic Encyclopedia of Type Strains, Phase IV (KMG-IV): sequencing the most valuable type-strain genomes for metagenomic binning, comparative biology and taxonomic classification.</title>
        <authorList>
            <person name="Goeker M."/>
        </authorList>
    </citation>
    <scope>NUCLEOTIDE SEQUENCE [LARGE SCALE GENOMIC DNA]</scope>
    <source>
        <strain evidence="1 2">DSM 26407</strain>
    </source>
</reference>
<evidence type="ECO:0000313" key="2">
    <source>
        <dbReference type="Proteomes" id="UP000252707"/>
    </source>
</evidence>
<dbReference type="GO" id="GO:0000287">
    <property type="term" value="F:magnesium ion binding"/>
    <property type="evidence" value="ECO:0007669"/>
    <property type="project" value="InterPro"/>
</dbReference>
<comment type="caution">
    <text evidence="1">The sequence shown here is derived from an EMBL/GenBank/DDBJ whole genome shotgun (WGS) entry which is preliminary data.</text>
</comment>
<organism evidence="1 2">
    <name type="scientific">Thioalbus denitrificans</name>
    <dbReference type="NCBI Taxonomy" id="547122"/>
    <lineage>
        <taxon>Bacteria</taxon>
        <taxon>Pseudomonadati</taxon>
        <taxon>Pseudomonadota</taxon>
        <taxon>Gammaproteobacteria</taxon>
        <taxon>Chromatiales</taxon>
        <taxon>Ectothiorhodospiraceae</taxon>
        <taxon>Thioalbus</taxon>
    </lineage>
</organism>
<dbReference type="InterPro" id="IPR010394">
    <property type="entry name" value="5-nucleotidase"/>
</dbReference>
<dbReference type="GO" id="GO:0008253">
    <property type="term" value="F:5'-nucleotidase activity"/>
    <property type="evidence" value="ECO:0007669"/>
    <property type="project" value="InterPro"/>
</dbReference>
<proteinExistence type="predicted"/>
<dbReference type="Pfam" id="PF06189">
    <property type="entry name" value="5-nucleotidase"/>
    <property type="match status" value="1"/>
</dbReference>
<dbReference type="PANTHER" id="PTHR31367:SF5">
    <property type="entry name" value="CYTOSOLIC 5'-NUCLEOTIDASE 1A"/>
    <property type="match status" value="1"/>
</dbReference>
<dbReference type="GO" id="GO:0005737">
    <property type="term" value="C:cytoplasm"/>
    <property type="evidence" value="ECO:0007669"/>
    <property type="project" value="InterPro"/>
</dbReference>
<sequence length="304" mass="33090">MAVDLGDKLVVAISSRALFDLEESHRVFVEEGVEAYSRYQIEHEEVPLDPGMAFLLVRKLLAINTLSGDNPRVEVILLSRNSADTGLRVFNSIQHHGLTITRAAFSSGDPPYRYVAAFGAHLFLSAEPGDVRAALEAGCAAATIIPARTEHPDEGPPGPLRIAFDGDAVLFSDEAERVFKTEGLARFAESERSAARTPLAGGPFKNFLAALHRIQKEYPDPAHAPIRTALVTARSAPAHERVIRTLRAWDIRIDEAIFLGGMDKGEFLRVFGADIFFDDQQGHVESAARHVTAGHVPHGVANES</sequence>
<dbReference type="RefSeq" id="WP_114281282.1">
    <property type="nucleotide sequence ID" value="NZ_QPJY01000017.1"/>
</dbReference>
<dbReference type="PANTHER" id="PTHR31367">
    <property type="entry name" value="CYTOSOLIC 5'-NUCLEOTIDASE 1 FAMILY MEMBER"/>
    <property type="match status" value="1"/>
</dbReference>
<dbReference type="GO" id="GO:0000166">
    <property type="term" value="F:nucleotide binding"/>
    <property type="evidence" value="ECO:0007669"/>
    <property type="project" value="InterPro"/>
</dbReference>
<dbReference type="AlphaFoldDB" id="A0A369BQL6"/>
<dbReference type="Proteomes" id="UP000252707">
    <property type="component" value="Unassembled WGS sequence"/>
</dbReference>
<dbReference type="OrthoDB" id="9778569at2"/>
<protein>
    <submittedName>
        <fullName evidence="1">5'-nucleotidase</fullName>
    </submittedName>
</protein>
<evidence type="ECO:0000313" key="1">
    <source>
        <dbReference type="EMBL" id="RCX23920.1"/>
    </source>
</evidence>